<evidence type="ECO:0000256" key="7">
    <source>
        <dbReference type="ARBA" id="ARBA00035004"/>
    </source>
</evidence>
<dbReference type="InterPro" id="IPR012677">
    <property type="entry name" value="Nucleotide-bd_a/b_plait_sf"/>
</dbReference>
<keyword evidence="4" id="KW-0747">Spliceosome</keyword>
<dbReference type="EMBL" id="JAWNGG020000301">
    <property type="protein sequence ID" value="KAK9294773.1"/>
    <property type="molecule type" value="Genomic_DNA"/>
</dbReference>
<dbReference type="InterPro" id="IPR000504">
    <property type="entry name" value="RRM_dom"/>
</dbReference>
<keyword evidence="5" id="KW-0694">RNA-binding</keyword>
<dbReference type="AlphaFoldDB" id="A0AAW0ZBJ9"/>
<dbReference type="Proteomes" id="UP001432146">
    <property type="component" value="Unassembled WGS sequence"/>
</dbReference>
<evidence type="ECO:0000256" key="3">
    <source>
        <dbReference type="ARBA" id="ARBA00022664"/>
    </source>
</evidence>
<evidence type="ECO:0000259" key="9">
    <source>
        <dbReference type="Pfam" id="PF00076"/>
    </source>
</evidence>
<dbReference type="Gene3D" id="3.30.70.330">
    <property type="match status" value="1"/>
</dbReference>
<protein>
    <recommendedName>
        <fullName evidence="2">RNA-binding protein 48</fullName>
    </recommendedName>
</protein>
<comment type="function">
    <text evidence="7">As a component of the minor spliceosome, involved in the splicing of U12-type introns in pre-mRNAs.</text>
</comment>
<dbReference type="GO" id="GO:0005654">
    <property type="term" value="C:nucleoplasm"/>
    <property type="evidence" value="ECO:0007669"/>
    <property type="project" value="TreeGrafter"/>
</dbReference>
<keyword evidence="6" id="KW-0508">mRNA splicing</keyword>
<evidence type="ECO:0000256" key="6">
    <source>
        <dbReference type="ARBA" id="ARBA00023187"/>
    </source>
</evidence>
<dbReference type="GO" id="GO:0003723">
    <property type="term" value="F:RNA binding"/>
    <property type="evidence" value="ECO:0007669"/>
    <property type="project" value="UniProtKB-KW"/>
</dbReference>
<evidence type="ECO:0000256" key="2">
    <source>
        <dbReference type="ARBA" id="ARBA00015189"/>
    </source>
</evidence>
<dbReference type="GO" id="GO:0006397">
    <property type="term" value="P:mRNA processing"/>
    <property type="evidence" value="ECO:0007669"/>
    <property type="project" value="UniProtKB-KW"/>
</dbReference>
<comment type="caution">
    <text evidence="10">The sequence shown here is derived from an EMBL/GenBank/DDBJ whole genome shotgun (WGS) entry which is preliminary data.</text>
</comment>
<comment type="similarity">
    <text evidence="1">Belongs to the RBM48 family.</text>
</comment>
<proteinExistence type="inferred from homology"/>
<keyword evidence="3" id="KW-0507">mRNA processing</keyword>
<evidence type="ECO:0000256" key="1">
    <source>
        <dbReference type="ARBA" id="ARBA00006938"/>
    </source>
</evidence>
<reference evidence="10 11" key="1">
    <citation type="submission" date="2024-05" db="EMBL/GenBank/DDBJ databases">
        <title>The nuclear and mitochondrial genome assemblies of Tetragonisca angustula (Apidae: Meliponini), a tiny yet remarkable pollinator in the Neotropics.</title>
        <authorList>
            <person name="Ferrari R."/>
            <person name="Ricardo P.C."/>
            <person name="Dias F.C."/>
            <person name="Araujo N.S."/>
            <person name="Soares D.O."/>
            <person name="Zhou Q.-S."/>
            <person name="Zhu C.-D."/>
            <person name="Coutinho L."/>
            <person name="Airas M.C."/>
            <person name="Batista T.M."/>
        </authorList>
    </citation>
    <scope>NUCLEOTIDE SEQUENCE [LARGE SCALE GENOMIC DNA]</scope>
    <source>
        <strain evidence="10">ASF017062</strain>
        <tissue evidence="10">Abdomen</tissue>
    </source>
</reference>
<accession>A0AAW0ZBJ9</accession>
<dbReference type="InterPro" id="IPR035979">
    <property type="entry name" value="RBD_domain_sf"/>
</dbReference>
<feature type="region of interest" description="Disordered" evidence="8">
    <location>
        <begin position="236"/>
        <end position="264"/>
    </location>
</feature>
<evidence type="ECO:0000313" key="10">
    <source>
        <dbReference type="EMBL" id="KAK9294773.1"/>
    </source>
</evidence>
<evidence type="ECO:0000256" key="5">
    <source>
        <dbReference type="ARBA" id="ARBA00022884"/>
    </source>
</evidence>
<evidence type="ECO:0000313" key="11">
    <source>
        <dbReference type="Proteomes" id="UP001432146"/>
    </source>
</evidence>
<gene>
    <name evidence="10" type="ORF">QLX08_010714</name>
</gene>
<dbReference type="Pfam" id="PF00076">
    <property type="entry name" value="RRM_1"/>
    <property type="match status" value="1"/>
</dbReference>
<evidence type="ECO:0000256" key="8">
    <source>
        <dbReference type="SAM" id="MobiDB-lite"/>
    </source>
</evidence>
<dbReference type="PANTHER" id="PTHR20957:SF0">
    <property type="entry name" value="RNA-BINDING PROTEIN 48"/>
    <property type="match status" value="1"/>
</dbReference>
<dbReference type="PANTHER" id="PTHR20957">
    <property type="entry name" value="RNA-BINDING PROTEIN 48"/>
    <property type="match status" value="1"/>
</dbReference>
<feature type="domain" description="RRM" evidence="9">
    <location>
        <begin position="58"/>
        <end position="113"/>
    </location>
</feature>
<dbReference type="CDD" id="cd12442">
    <property type="entry name" value="RRM_RBM48"/>
    <property type="match status" value="1"/>
</dbReference>
<dbReference type="GO" id="GO:0008380">
    <property type="term" value="P:RNA splicing"/>
    <property type="evidence" value="ECO:0007669"/>
    <property type="project" value="UniProtKB-KW"/>
</dbReference>
<dbReference type="InterPro" id="IPR039599">
    <property type="entry name" value="RBM48"/>
</dbReference>
<name>A0AAW0ZBJ9_9HYME</name>
<dbReference type="SUPFAM" id="SSF54928">
    <property type="entry name" value="RNA-binding domain, RBD"/>
    <property type="match status" value="1"/>
</dbReference>
<keyword evidence="11" id="KW-1185">Reference proteome</keyword>
<dbReference type="InterPro" id="IPR034264">
    <property type="entry name" value="RBM48_RRM"/>
</dbReference>
<sequence>MYHNQASSSSTTKTMSYTTIIQTREKINVCEGSKFVYTVNDESKHLMICGVPKLQLGEEVRKLVEPYGTIKKIYIVPDYPTEEFTETYYVQYVHIQSARVAKRYVDRKNFYGGSLHVFYVPELESISDTKEKLLQRQKEVAIRIKKNQKDMLNPNVDQFLPKEQYNRRKKTPALPLTEERLHQQYPGETLVSIYDGIPQSLDPRTVCEPSLPSTSSKYEKNAGSILSQTACHLTGANIHASNSQRTTSKSDSVRNKRKNYKGQSINTNVKVRIVRPQIVDTSTIVKRDTSNKNVFSSQKKVQNNITIKLIPRNDNEKKRIVIKNPSVSQLIQPSENLQSSIYKAKSQIRAAMQMNNKENP</sequence>
<feature type="compositionally biased region" description="Polar residues" evidence="8">
    <location>
        <begin position="239"/>
        <end position="250"/>
    </location>
</feature>
<organism evidence="10 11">
    <name type="scientific">Tetragonisca angustula</name>
    <dbReference type="NCBI Taxonomy" id="166442"/>
    <lineage>
        <taxon>Eukaryota</taxon>
        <taxon>Metazoa</taxon>
        <taxon>Ecdysozoa</taxon>
        <taxon>Arthropoda</taxon>
        <taxon>Hexapoda</taxon>
        <taxon>Insecta</taxon>
        <taxon>Pterygota</taxon>
        <taxon>Neoptera</taxon>
        <taxon>Endopterygota</taxon>
        <taxon>Hymenoptera</taxon>
        <taxon>Apocrita</taxon>
        <taxon>Aculeata</taxon>
        <taxon>Apoidea</taxon>
        <taxon>Anthophila</taxon>
        <taxon>Apidae</taxon>
        <taxon>Tetragonisca</taxon>
    </lineage>
</organism>
<dbReference type="GO" id="GO:0005681">
    <property type="term" value="C:spliceosomal complex"/>
    <property type="evidence" value="ECO:0007669"/>
    <property type="project" value="UniProtKB-KW"/>
</dbReference>
<evidence type="ECO:0000256" key="4">
    <source>
        <dbReference type="ARBA" id="ARBA00022728"/>
    </source>
</evidence>